<dbReference type="InterPro" id="IPR023635">
    <property type="entry name" value="Peptide_deformylase"/>
</dbReference>
<accession>A0A0V0QP44</accession>
<comment type="catalytic activity">
    <reaction evidence="3">
        <text>N-terminal N-formyl-L-methionyl-[peptide] + H2O = N-terminal L-methionyl-[peptide] + formate</text>
        <dbReference type="Rhea" id="RHEA:24420"/>
        <dbReference type="Rhea" id="RHEA-COMP:10639"/>
        <dbReference type="Rhea" id="RHEA-COMP:10640"/>
        <dbReference type="ChEBI" id="CHEBI:15377"/>
        <dbReference type="ChEBI" id="CHEBI:15740"/>
        <dbReference type="ChEBI" id="CHEBI:49298"/>
        <dbReference type="ChEBI" id="CHEBI:64731"/>
        <dbReference type="EC" id="3.5.1.88"/>
    </reaction>
</comment>
<evidence type="ECO:0000313" key="5">
    <source>
        <dbReference type="EMBL" id="KRX04050.1"/>
    </source>
</evidence>
<sequence>MNSAKLKAQILQILPCGHEKLGLCAMETGYLTKNVKIHIESLKLTACAYNQVSLSNIQVGQNFNLFVILKNLSDFQQLTSKKNKFNNITNWKNNLALPHNFNVYVNPQIVQVSNVEDMQWEQSVIYPFLEAQIRRFEKIIIEHMDDKGQRIKQQFEGFDARVVQQNITSLRGIQFIDFKQTQGRIRLNPEYQDLKETKYLVDILEKYREFGENYSQQNPSFFEYDISDYKIVEERMNPRVTLDKKNMPELQKIIDDKQAELNQNEANYDIDQQQKELHDKIQQFYEDINYEGL</sequence>
<evidence type="ECO:0000256" key="4">
    <source>
        <dbReference type="SAM" id="Coils"/>
    </source>
</evidence>
<dbReference type="PANTHER" id="PTHR10458">
    <property type="entry name" value="PEPTIDE DEFORMYLASE"/>
    <property type="match status" value="1"/>
</dbReference>
<evidence type="ECO:0000256" key="2">
    <source>
        <dbReference type="ARBA" id="ARBA00012175"/>
    </source>
</evidence>
<comment type="similarity">
    <text evidence="1 3">Belongs to the polypeptide deformylase family.</text>
</comment>
<proteinExistence type="inferred from homology"/>
<dbReference type="Gene3D" id="3.90.45.10">
    <property type="entry name" value="Peptide deformylase"/>
    <property type="match status" value="1"/>
</dbReference>
<dbReference type="AlphaFoldDB" id="A0A0V0QP44"/>
<dbReference type="GO" id="GO:0046872">
    <property type="term" value="F:metal ion binding"/>
    <property type="evidence" value="ECO:0007669"/>
    <property type="project" value="UniProtKB-KW"/>
</dbReference>
<comment type="caution">
    <text evidence="5">The sequence shown here is derived from an EMBL/GenBank/DDBJ whole genome shotgun (WGS) entry which is preliminary data.</text>
</comment>
<dbReference type="InParanoid" id="A0A0V0QP44"/>
<dbReference type="Proteomes" id="UP000054937">
    <property type="component" value="Unassembled WGS sequence"/>
</dbReference>
<feature type="coiled-coil region" evidence="4">
    <location>
        <begin position="247"/>
        <end position="274"/>
    </location>
</feature>
<keyword evidence="4" id="KW-0175">Coiled coil</keyword>
<evidence type="ECO:0000313" key="6">
    <source>
        <dbReference type="Proteomes" id="UP000054937"/>
    </source>
</evidence>
<reference evidence="5 6" key="1">
    <citation type="journal article" date="2015" name="Sci. Rep.">
        <title>Genome of the facultative scuticociliatosis pathogen Pseudocohnilembus persalinus provides insight into its virulence through horizontal gene transfer.</title>
        <authorList>
            <person name="Xiong J."/>
            <person name="Wang G."/>
            <person name="Cheng J."/>
            <person name="Tian M."/>
            <person name="Pan X."/>
            <person name="Warren A."/>
            <person name="Jiang C."/>
            <person name="Yuan D."/>
            <person name="Miao W."/>
        </authorList>
    </citation>
    <scope>NUCLEOTIDE SEQUENCE [LARGE SCALE GENOMIC DNA]</scope>
    <source>
        <strain evidence="5">36N120E</strain>
    </source>
</reference>
<keyword evidence="3" id="KW-0648">Protein biosynthesis</keyword>
<name>A0A0V0QP44_PSEPJ</name>
<dbReference type="GO" id="GO:0006412">
    <property type="term" value="P:translation"/>
    <property type="evidence" value="ECO:0007669"/>
    <property type="project" value="UniProtKB-KW"/>
</dbReference>
<protein>
    <recommendedName>
        <fullName evidence="2 3">Peptide deformylase</fullName>
        <ecNumber evidence="2 3">3.5.1.88</ecNumber>
    </recommendedName>
</protein>
<dbReference type="OMA" id="LPQSSKM"/>
<dbReference type="Pfam" id="PF01327">
    <property type="entry name" value="Pep_deformylase"/>
    <property type="match status" value="1"/>
</dbReference>
<organism evidence="5 6">
    <name type="scientific">Pseudocohnilembus persalinus</name>
    <name type="common">Ciliate</name>
    <dbReference type="NCBI Taxonomy" id="266149"/>
    <lineage>
        <taxon>Eukaryota</taxon>
        <taxon>Sar</taxon>
        <taxon>Alveolata</taxon>
        <taxon>Ciliophora</taxon>
        <taxon>Intramacronucleata</taxon>
        <taxon>Oligohymenophorea</taxon>
        <taxon>Scuticociliatia</taxon>
        <taxon>Philasterida</taxon>
        <taxon>Pseudocohnilembidae</taxon>
        <taxon>Pseudocohnilembus</taxon>
    </lineage>
</organism>
<keyword evidence="3" id="KW-0479">Metal-binding</keyword>
<gene>
    <name evidence="5" type="ORF">PPERSA_12497</name>
</gene>
<evidence type="ECO:0000256" key="1">
    <source>
        <dbReference type="ARBA" id="ARBA00010759"/>
    </source>
</evidence>
<dbReference type="SUPFAM" id="SSF56420">
    <property type="entry name" value="Peptide deformylase"/>
    <property type="match status" value="1"/>
</dbReference>
<keyword evidence="3" id="KW-0378">Hydrolase</keyword>
<dbReference type="EMBL" id="LDAU01000122">
    <property type="protein sequence ID" value="KRX04050.1"/>
    <property type="molecule type" value="Genomic_DNA"/>
</dbReference>
<evidence type="ECO:0000256" key="3">
    <source>
        <dbReference type="RuleBase" id="RU362111"/>
    </source>
</evidence>
<dbReference type="EC" id="3.5.1.88" evidence="2 3"/>
<dbReference type="InterPro" id="IPR036821">
    <property type="entry name" value="Peptide_deformylase_sf"/>
</dbReference>
<dbReference type="GO" id="GO:0042586">
    <property type="term" value="F:peptide deformylase activity"/>
    <property type="evidence" value="ECO:0007669"/>
    <property type="project" value="UniProtKB-EC"/>
</dbReference>
<dbReference type="PANTHER" id="PTHR10458:SF22">
    <property type="entry name" value="PEPTIDE DEFORMYLASE"/>
    <property type="match status" value="1"/>
</dbReference>
<dbReference type="OrthoDB" id="284271at2759"/>
<dbReference type="PRINTS" id="PR01576">
    <property type="entry name" value="PDEFORMYLASE"/>
</dbReference>
<keyword evidence="6" id="KW-1185">Reference proteome</keyword>
<comment type="function">
    <text evidence="3">Removes the formyl group from the N-terminal Met of newly synthesized proteins.</text>
</comment>